<keyword evidence="3" id="KW-1185">Reference proteome</keyword>
<dbReference type="Proteomes" id="UP001292094">
    <property type="component" value="Unassembled WGS sequence"/>
</dbReference>
<dbReference type="AlphaFoldDB" id="A0AAE1P255"/>
<organism evidence="2 3">
    <name type="scientific">Petrolisthes manimaculis</name>
    <dbReference type="NCBI Taxonomy" id="1843537"/>
    <lineage>
        <taxon>Eukaryota</taxon>
        <taxon>Metazoa</taxon>
        <taxon>Ecdysozoa</taxon>
        <taxon>Arthropoda</taxon>
        <taxon>Crustacea</taxon>
        <taxon>Multicrustacea</taxon>
        <taxon>Malacostraca</taxon>
        <taxon>Eumalacostraca</taxon>
        <taxon>Eucarida</taxon>
        <taxon>Decapoda</taxon>
        <taxon>Pleocyemata</taxon>
        <taxon>Anomura</taxon>
        <taxon>Galatheoidea</taxon>
        <taxon>Porcellanidae</taxon>
        <taxon>Petrolisthes</taxon>
    </lineage>
</organism>
<proteinExistence type="predicted"/>
<name>A0AAE1P255_9EUCA</name>
<feature type="compositionally biased region" description="Pro residues" evidence="1">
    <location>
        <begin position="216"/>
        <end position="226"/>
    </location>
</feature>
<sequence>MDTTHSGRLLLSYRDFSPRLDTKNLFSRDHEDANTVLQRVNEYLATRTAPARVLSLQTLDTPLSGVLDLDVDTEKSRLTFPHHGFTKYCRSLRVFLVTLYHRNPKLDTPRITNRSRPHVTLHIMDFQPNAREHTVGEVIERALIWCNTTPKLKLVNMQVLPLKVGRPTLASTWILENPGHVINKFASFVRVVYILLSDDDDDQETSSTFPTGLKPAPTPKPTPTPTLPTRRGGVGGKEKGGGGGGGGEKESRKLVLSPLRHELHMELENVNKEEESGGNEGVDDLPGVVGMDGVSQQQQQPKHIVGLQRRIFVPKIITSGSMCQSVSWESVQDTVCRLNSWLLSSHTNITSVYTSYVYIKGGDEVNTDAVNWTRHLTGCGQLAVIQW</sequence>
<reference evidence="2" key="1">
    <citation type="submission" date="2023-11" db="EMBL/GenBank/DDBJ databases">
        <title>Genome assemblies of two species of porcelain crab, Petrolisthes cinctipes and Petrolisthes manimaculis (Anomura: Porcellanidae).</title>
        <authorList>
            <person name="Angst P."/>
        </authorList>
    </citation>
    <scope>NUCLEOTIDE SEQUENCE</scope>
    <source>
        <strain evidence="2">PB745_02</strain>
        <tissue evidence="2">Gill</tissue>
    </source>
</reference>
<accession>A0AAE1P255</accession>
<protein>
    <submittedName>
        <fullName evidence="2">Uncharacterized protein</fullName>
    </submittedName>
</protein>
<feature type="region of interest" description="Disordered" evidence="1">
    <location>
        <begin position="201"/>
        <end position="251"/>
    </location>
</feature>
<evidence type="ECO:0000256" key="1">
    <source>
        <dbReference type="SAM" id="MobiDB-lite"/>
    </source>
</evidence>
<gene>
    <name evidence="2" type="ORF">Pmani_028432</name>
</gene>
<dbReference type="EMBL" id="JAWZYT010003273">
    <property type="protein sequence ID" value="KAK4299291.1"/>
    <property type="molecule type" value="Genomic_DNA"/>
</dbReference>
<comment type="caution">
    <text evidence="2">The sequence shown here is derived from an EMBL/GenBank/DDBJ whole genome shotgun (WGS) entry which is preliminary data.</text>
</comment>
<evidence type="ECO:0000313" key="2">
    <source>
        <dbReference type="EMBL" id="KAK4299291.1"/>
    </source>
</evidence>
<evidence type="ECO:0000313" key="3">
    <source>
        <dbReference type="Proteomes" id="UP001292094"/>
    </source>
</evidence>